<keyword evidence="3" id="KW-1185">Reference proteome</keyword>
<gene>
    <name evidence="2" type="ORF">GCM10007147_21500</name>
</gene>
<dbReference type="AlphaFoldDB" id="A0A918XBG6"/>
<protein>
    <submittedName>
        <fullName evidence="2">Uncharacterized protein</fullName>
    </submittedName>
</protein>
<comment type="caution">
    <text evidence="2">The sequence shown here is derived from an EMBL/GenBank/DDBJ whole genome shotgun (WGS) entry which is preliminary data.</text>
</comment>
<evidence type="ECO:0000313" key="3">
    <source>
        <dbReference type="Proteomes" id="UP000654947"/>
    </source>
</evidence>
<evidence type="ECO:0000313" key="2">
    <source>
        <dbReference type="EMBL" id="GHD24866.1"/>
    </source>
</evidence>
<keyword evidence="1" id="KW-1133">Transmembrane helix</keyword>
<keyword evidence="1" id="KW-0472">Membrane</keyword>
<organism evidence="2 3">
    <name type="scientific">Nocardiopsis kunsanensis</name>
    <dbReference type="NCBI Taxonomy" id="141693"/>
    <lineage>
        <taxon>Bacteria</taxon>
        <taxon>Bacillati</taxon>
        <taxon>Actinomycetota</taxon>
        <taxon>Actinomycetes</taxon>
        <taxon>Streptosporangiales</taxon>
        <taxon>Nocardiopsidaceae</taxon>
        <taxon>Nocardiopsis</taxon>
    </lineage>
</organism>
<sequence length="49" mass="5116">MLGGLVLVPAALGMPLLPMDQTALMSLMGHAIYGLVTTLALHGLTRREA</sequence>
<evidence type="ECO:0000256" key="1">
    <source>
        <dbReference type="SAM" id="Phobius"/>
    </source>
</evidence>
<proteinExistence type="predicted"/>
<reference evidence="2 3" key="1">
    <citation type="journal article" date="2014" name="Int. J. Syst. Evol. Microbiol.">
        <title>Complete genome sequence of Corynebacterium casei LMG S-19264T (=DSM 44701T), isolated from a smear-ripened cheese.</title>
        <authorList>
            <consortium name="US DOE Joint Genome Institute (JGI-PGF)"/>
            <person name="Walter F."/>
            <person name="Albersmeier A."/>
            <person name="Kalinowski J."/>
            <person name="Ruckert C."/>
        </authorList>
    </citation>
    <scope>NUCLEOTIDE SEQUENCE [LARGE SCALE GENOMIC DNA]</scope>
    <source>
        <strain evidence="2 3">KCTC 19473</strain>
    </source>
</reference>
<dbReference type="EMBL" id="BMXL01000009">
    <property type="protein sequence ID" value="GHD24866.1"/>
    <property type="molecule type" value="Genomic_DNA"/>
</dbReference>
<keyword evidence="1" id="KW-0812">Transmembrane</keyword>
<accession>A0A918XBG6</accession>
<feature type="transmembrane region" description="Helical" evidence="1">
    <location>
        <begin position="23"/>
        <end position="44"/>
    </location>
</feature>
<dbReference type="Proteomes" id="UP000654947">
    <property type="component" value="Unassembled WGS sequence"/>
</dbReference>
<name>A0A918XBG6_9ACTN</name>